<dbReference type="AlphaFoldDB" id="A0AA35W1Z0"/>
<evidence type="ECO:0000313" key="1">
    <source>
        <dbReference type="EMBL" id="CAI8003731.1"/>
    </source>
</evidence>
<evidence type="ECO:0000313" key="2">
    <source>
        <dbReference type="Proteomes" id="UP001174909"/>
    </source>
</evidence>
<comment type="caution">
    <text evidence="1">The sequence shown here is derived from an EMBL/GenBank/DDBJ whole genome shotgun (WGS) entry which is preliminary data.</text>
</comment>
<accession>A0AA35W1Z0</accession>
<reference evidence="1" key="1">
    <citation type="submission" date="2023-03" db="EMBL/GenBank/DDBJ databases">
        <authorList>
            <person name="Steffen K."/>
            <person name="Cardenas P."/>
        </authorList>
    </citation>
    <scope>NUCLEOTIDE SEQUENCE</scope>
</reference>
<gene>
    <name evidence="1" type="ORF">GBAR_LOCUS3749</name>
</gene>
<dbReference type="Proteomes" id="UP001174909">
    <property type="component" value="Unassembled WGS sequence"/>
</dbReference>
<proteinExistence type="predicted"/>
<organism evidence="1 2">
    <name type="scientific">Geodia barretti</name>
    <name type="common">Barrett's horny sponge</name>
    <dbReference type="NCBI Taxonomy" id="519541"/>
    <lineage>
        <taxon>Eukaryota</taxon>
        <taxon>Metazoa</taxon>
        <taxon>Porifera</taxon>
        <taxon>Demospongiae</taxon>
        <taxon>Heteroscleromorpha</taxon>
        <taxon>Tetractinellida</taxon>
        <taxon>Astrophorina</taxon>
        <taxon>Geodiidae</taxon>
        <taxon>Geodia</taxon>
    </lineage>
</organism>
<keyword evidence="2" id="KW-1185">Reference proteome</keyword>
<dbReference type="EMBL" id="CASHTH010000538">
    <property type="protein sequence ID" value="CAI8003731.1"/>
    <property type="molecule type" value="Genomic_DNA"/>
</dbReference>
<name>A0AA35W1Z0_GEOBA</name>
<protein>
    <submittedName>
        <fullName evidence="1">Uncharacterized protein</fullName>
    </submittedName>
</protein>
<sequence length="135" mass="14434">MTVILSPDPSLRAASTRALAKVCLLPPLEKYFQTSSLISSAFRTSHTPSQATTRKSSVPSSSTVLVSASAVINFLSLASPMALDTERLPLTRHAPSQITIPPSSSILSLSSWTMAEKDSLISRVPCHHISSPDIF</sequence>